<proteinExistence type="predicted"/>
<keyword evidence="2" id="KW-0472">Membrane</keyword>
<evidence type="ECO:0000313" key="6">
    <source>
        <dbReference type="Proteomes" id="UP001596388"/>
    </source>
</evidence>
<dbReference type="InterPro" id="IPR055767">
    <property type="entry name" value="DUF7343"/>
</dbReference>
<feature type="domain" description="DUF7343" evidence="3">
    <location>
        <begin position="315"/>
        <end position="376"/>
    </location>
</feature>
<evidence type="ECO:0000256" key="1">
    <source>
        <dbReference type="SAM" id="MobiDB-lite"/>
    </source>
</evidence>
<dbReference type="AlphaFoldDB" id="A0ABD5X1D0"/>
<dbReference type="Pfam" id="PF24036">
    <property type="entry name" value="DUF7345"/>
    <property type="match status" value="1"/>
</dbReference>
<feature type="compositionally biased region" description="Polar residues" evidence="1">
    <location>
        <begin position="209"/>
        <end position="220"/>
    </location>
</feature>
<feature type="region of interest" description="Disordered" evidence="1">
    <location>
        <begin position="199"/>
        <end position="228"/>
    </location>
</feature>
<feature type="transmembrane region" description="Helical" evidence="2">
    <location>
        <begin position="235"/>
        <end position="254"/>
    </location>
</feature>
<reference evidence="5 6" key="1">
    <citation type="journal article" date="2019" name="Int. J. Syst. Evol. Microbiol.">
        <title>The Global Catalogue of Microorganisms (GCM) 10K type strain sequencing project: providing services to taxonomists for standard genome sequencing and annotation.</title>
        <authorList>
            <consortium name="The Broad Institute Genomics Platform"/>
            <consortium name="The Broad Institute Genome Sequencing Center for Infectious Disease"/>
            <person name="Wu L."/>
            <person name="Ma J."/>
        </authorList>
    </citation>
    <scope>NUCLEOTIDE SEQUENCE [LARGE SCALE GENOMIC DNA]</scope>
    <source>
        <strain evidence="5 6">DT55</strain>
    </source>
</reference>
<feature type="region of interest" description="Disordered" evidence="1">
    <location>
        <begin position="332"/>
        <end position="357"/>
    </location>
</feature>
<feature type="domain" description="DUF7345" evidence="4">
    <location>
        <begin position="42"/>
        <end position="171"/>
    </location>
</feature>
<evidence type="ECO:0000259" key="3">
    <source>
        <dbReference type="Pfam" id="PF24034"/>
    </source>
</evidence>
<feature type="compositionally biased region" description="Gly residues" evidence="1">
    <location>
        <begin position="273"/>
        <end position="287"/>
    </location>
</feature>
<accession>A0ABD5X1D0</accession>
<keyword evidence="2" id="KW-1133">Transmembrane helix</keyword>
<dbReference type="InterPro" id="IPR055769">
    <property type="entry name" value="DUF7345"/>
</dbReference>
<feature type="compositionally biased region" description="Polar residues" evidence="1">
    <location>
        <begin position="294"/>
        <end position="307"/>
    </location>
</feature>
<sequence>MVGGRRTVALVLAVLLLTASLPAAAIGAAQTADPDADNTVTRIELAADGSATWIVRVRTRLETEADVQEFERFQASFEQNKSERLDRFSGRIDGVVRNAVDATGREMTAENFSQSTSIQELPRRWGVVTYRFRWRGFARVDGDRVVAGDVFGSGFYIDESDSLEVVAPPGYALQSVAPDPASRDGRTVTWVGPESFADGRPLVRAAPSATPTSSLETTPADSAGEESRPLDLATAPYLLGTVAVGAVAVLALLFTRRRSGAPHSVADTDRSPSGGGAGPPRIGGGDSDAGPTSADGTALTSATTDARTPSGEDTLLTDEDRVLALLEEHGGRVKQATVGDQLEWSSSKTSRVVGRMADEGTVEKLRIGRENVLQTPASDDETER</sequence>
<dbReference type="EMBL" id="JBHTAG010000003">
    <property type="protein sequence ID" value="MFC7098023.1"/>
    <property type="molecule type" value="Genomic_DNA"/>
</dbReference>
<organism evidence="5 6">
    <name type="scientific">Halobaculum marinum</name>
    <dbReference type="NCBI Taxonomy" id="3031996"/>
    <lineage>
        <taxon>Archaea</taxon>
        <taxon>Methanobacteriati</taxon>
        <taxon>Methanobacteriota</taxon>
        <taxon>Stenosarchaea group</taxon>
        <taxon>Halobacteria</taxon>
        <taxon>Halobacteriales</taxon>
        <taxon>Haloferacaceae</taxon>
        <taxon>Halobaculum</taxon>
    </lineage>
</organism>
<keyword evidence="6" id="KW-1185">Reference proteome</keyword>
<dbReference type="RefSeq" id="WP_276237485.1">
    <property type="nucleotide sequence ID" value="NZ_CP119989.1"/>
</dbReference>
<gene>
    <name evidence="5" type="ORF">ACFQKD_11990</name>
</gene>
<name>A0ABD5X1D0_9EURY</name>
<evidence type="ECO:0000256" key="2">
    <source>
        <dbReference type="SAM" id="Phobius"/>
    </source>
</evidence>
<evidence type="ECO:0000259" key="4">
    <source>
        <dbReference type="Pfam" id="PF24036"/>
    </source>
</evidence>
<keyword evidence="2" id="KW-0812">Transmembrane</keyword>
<dbReference type="GeneID" id="79271057"/>
<feature type="region of interest" description="Disordered" evidence="1">
    <location>
        <begin position="260"/>
        <end position="317"/>
    </location>
</feature>
<evidence type="ECO:0000313" key="5">
    <source>
        <dbReference type="EMBL" id="MFC7098023.1"/>
    </source>
</evidence>
<dbReference type="Pfam" id="PF24034">
    <property type="entry name" value="DUF7343"/>
    <property type="match status" value="1"/>
</dbReference>
<comment type="caution">
    <text evidence="5">The sequence shown here is derived from an EMBL/GenBank/DDBJ whole genome shotgun (WGS) entry which is preliminary data.</text>
</comment>
<dbReference type="Proteomes" id="UP001596388">
    <property type="component" value="Unassembled WGS sequence"/>
</dbReference>
<protein>
    <submittedName>
        <fullName evidence="5">Helix-turn-helix transcriptional regulator</fullName>
    </submittedName>
</protein>